<dbReference type="Proteomes" id="UP001595767">
    <property type="component" value="Unassembled WGS sequence"/>
</dbReference>
<sequence>MSSLLDASDGFGYHTRLYGRVEDLAEAADWAARGPAQDAAIDRYLQALHAVCRLRSETASERRAGAKILEIVAGERVDGYPKKAA</sequence>
<evidence type="ECO:0000313" key="2">
    <source>
        <dbReference type="Proteomes" id="UP001595767"/>
    </source>
</evidence>
<accession>A0ABV8LF74</accession>
<protein>
    <submittedName>
        <fullName evidence="1">Uncharacterized protein</fullName>
    </submittedName>
</protein>
<keyword evidence="2" id="KW-1185">Reference proteome</keyword>
<evidence type="ECO:0000313" key="1">
    <source>
        <dbReference type="EMBL" id="MFC4128868.1"/>
    </source>
</evidence>
<proteinExistence type="predicted"/>
<dbReference type="RefSeq" id="WP_378554739.1">
    <property type="nucleotide sequence ID" value="NZ_JBHSBA010000016.1"/>
</dbReference>
<organism evidence="1 2">
    <name type="scientific">Nocardia rhizosphaerae</name>
    <dbReference type="NCBI Taxonomy" id="1691571"/>
    <lineage>
        <taxon>Bacteria</taxon>
        <taxon>Bacillati</taxon>
        <taxon>Actinomycetota</taxon>
        <taxon>Actinomycetes</taxon>
        <taxon>Mycobacteriales</taxon>
        <taxon>Nocardiaceae</taxon>
        <taxon>Nocardia</taxon>
    </lineage>
</organism>
<name>A0ABV8LF74_9NOCA</name>
<gene>
    <name evidence="1" type="ORF">ACFOW8_28435</name>
</gene>
<comment type="caution">
    <text evidence="1">The sequence shown here is derived from an EMBL/GenBank/DDBJ whole genome shotgun (WGS) entry which is preliminary data.</text>
</comment>
<reference evidence="2" key="1">
    <citation type="journal article" date="2019" name="Int. J. Syst. Evol. Microbiol.">
        <title>The Global Catalogue of Microorganisms (GCM) 10K type strain sequencing project: providing services to taxonomists for standard genome sequencing and annotation.</title>
        <authorList>
            <consortium name="The Broad Institute Genomics Platform"/>
            <consortium name="The Broad Institute Genome Sequencing Center for Infectious Disease"/>
            <person name="Wu L."/>
            <person name="Ma J."/>
        </authorList>
    </citation>
    <scope>NUCLEOTIDE SEQUENCE [LARGE SCALE GENOMIC DNA]</scope>
    <source>
        <strain evidence="2">CGMCC 4.7204</strain>
    </source>
</reference>
<dbReference type="EMBL" id="JBHSBA010000016">
    <property type="protein sequence ID" value="MFC4128868.1"/>
    <property type="molecule type" value="Genomic_DNA"/>
</dbReference>